<organism evidence="1 2">
    <name type="scientific">Spinacia oleracea</name>
    <name type="common">Spinach</name>
    <dbReference type="NCBI Taxonomy" id="3562"/>
    <lineage>
        <taxon>Eukaryota</taxon>
        <taxon>Viridiplantae</taxon>
        <taxon>Streptophyta</taxon>
        <taxon>Embryophyta</taxon>
        <taxon>Tracheophyta</taxon>
        <taxon>Spermatophyta</taxon>
        <taxon>Magnoliopsida</taxon>
        <taxon>eudicotyledons</taxon>
        <taxon>Gunneridae</taxon>
        <taxon>Pentapetalae</taxon>
        <taxon>Caryophyllales</taxon>
        <taxon>Chenopodiaceae</taxon>
        <taxon>Chenopodioideae</taxon>
        <taxon>Anserineae</taxon>
        <taxon>Spinacia</taxon>
    </lineage>
</organism>
<dbReference type="Proteomes" id="UP000813463">
    <property type="component" value="Chromosome 4"/>
</dbReference>
<dbReference type="GeneID" id="110792444"/>
<evidence type="ECO:0000313" key="1">
    <source>
        <dbReference type="Proteomes" id="UP000813463"/>
    </source>
</evidence>
<dbReference type="PANTHER" id="PTHR33710">
    <property type="entry name" value="BNAC02G09200D PROTEIN"/>
    <property type="match status" value="1"/>
</dbReference>
<dbReference type="AlphaFoldDB" id="A0A9R0JZK7"/>
<accession>A0A9R0JZK7</accession>
<reference evidence="1" key="1">
    <citation type="journal article" date="2021" name="Nat. Commun.">
        <title>Genomic analyses provide insights into spinach domestication and the genetic basis of agronomic traits.</title>
        <authorList>
            <person name="Cai X."/>
            <person name="Sun X."/>
            <person name="Xu C."/>
            <person name="Sun H."/>
            <person name="Wang X."/>
            <person name="Ge C."/>
            <person name="Zhang Z."/>
            <person name="Wang Q."/>
            <person name="Fei Z."/>
            <person name="Jiao C."/>
            <person name="Wang Q."/>
        </authorList>
    </citation>
    <scope>NUCLEOTIDE SEQUENCE [LARGE SCALE GENOMIC DNA]</scope>
    <source>
        <strain evidence="1">cv. Varoflay</strain>
    </source>
</reference>
<name>A0A9R0JZK7_SPIOL</name>
<dbReference type="RefSeq" id="XP_021852939.2">
    <property type="nucleotide sequence ID" value="XM_021997247.2"/>
</dbReference>
<sequence>MVNSTWKDTYPTAEVCYMNEGTFYHSPCLLTLYPRDGGSKKPFKYFTMWKTSPMFSTIVQEQWNNQFHGSKMYVVVSKLKKVKVALKELNRVSFSDIQVAELKAYNDMIAAQTAMHLHSSDQLLGDLELQDIHDYKLRHQYYLDLLRQKAKMDWIRASDENTSLFQQSVRQRNSQNQVYSPLITDHNRAILTAPYTAAKMKKALFSIPGVKAPGPDRFDSFFFKDAWSIEGDEVVAAVLDVLKQGKLLKELSHTVITLILK</sequence>
<dbReference type="PANTHER" id="PTHR33710:SF81">
    <property type="entry name" value="ENDONUCLEASE_EXONUCLEASE_PHOSPHATASE DOMAIN-CONTAINING PROTEIN"/>
    <property type="match status" value="1"/>
</dbReference>
<keyword evidence="1" id="KW-1185">Reference proteome</keyword>
<proteinExistence type="predicted"/>
<reference evidence="2" key="2">
    <citation type="submission" date="2025-08" db="UniProtKB">
        <authorList>
            <consortium name="RefSeq"/>
        </authorList>
    </citation>
    <scope>IDENTIFICATION</scope>
    <source>
        <tissue evidence="2">Leaf</tissue>
    </source>
</reference>
<gene>
    <name evidence="2" type="primary">LOC110792444</name>
</gene>
<dbReference type="KEGG" id="soe:110792444"/>
<evidence type="ECO:0008006" key="3">
    <source>
        <dbReference type="Google" id="ProtNLM"/>
    </source>
</evidence>
<evidence type="ECO:0000313" key="2">
    <source>
        <dbReference type="RefSeq" id="XP_021852939.2"/>
    </source>
</evidence>
<protein>
    <recommendedName>
        <fullName evidence="3">HSF-type DNA-binding domain-containing protein</fullName>
    </recommendedName>
</protein>